<name>A0AAW1HD97_SAPOF</name>
<evidence type="ECO:0000313" key="5">
    <source>
        <dbReference type="EMBL" id="KAK9674059.1"/>
    </source>
</evidence>
<dbReference type="PANTHER" id="PTHR16088:SF3">
    <property type="entry name" value="GON-4-LIKE PROTEIN"/>
    <property type="match status" value="1"/>
</dbReference>
<dbReference type="EMBL" id="JBDFQZ010000012">
    <property type="protein sequence ID" value="KAK9674056.1"/>
    <property type="molecule type" value="Genomic_DNA"/>
</dbReference>
<feature type="compositionally biased region" description="Acidic residues" evidence="4">
    <location>
        <begin position="34"/>
        <end position="45"/>
    </location>
</feature>
<evidence type="ECO:0000313" key="6">
    <source>
        <dbReference type="Proteomes" id="UP001443914"/>
    </source>
</evidence>
<dbReference type="GO" id="GO:0005634">
    <property type="term" value="C:nucleus"/>
    <property type="evidence" value="ECO:0007669"/>
    <property type="project" value="TreeGrafter"/>
</dbReference>
<organism evidence="5 6">
    <name type="scientific">Saponaria officinalis</name>
    <name type="common">Common soapwort</name>
    <name type="synonym">Lychnis saponaria</name>
    <dbReference type="NCBI Taxonomy" id="3572"/>
    <lineage>
        <taxon>Eukaryota</taxon>
        <taxon>Viridiplantae</taxon>
        <taxon>Streptophyta</taxon>
        <taxon>Embryophyta</taxon>
        <taxon>Tracheophyta</taxon>
        <taxon>Spermatophyta</taxon>
        <taxon>Magnoliopsida</taxon>
        <taxon>eudicotyledons</taxon>
        <taxon>Gunneridae</taxon>
        <taxon>Pentapetalae</taxon>
        <taxon>Caryophyllales</taxon>
        <taxon>Caryophyllaceae</taxon>
        <taxon>Caryophylleae</taxon>
        <taxon>Saponaria</taxon>
    </lineage>
</organism>
<sequence length="1353" mass="147896">MAVESGVQSEEDKDNADVENAATHNGTISTIIETGEDESEDEDVDFNPFMKGSPSEEASSSLSSEVEGLDVEVVNSRREEAVPSVEGISEHAADCMNDTFKEGERVGVSREHKQENGSIYGTEIGSVSRSDVVEDGSGVQLDLIDSNTKPTVDFDDEDAICKRTRARYSLASFTLDELENFLQETDDDDDFQNVDEEEEYRKFLTAVLKGGDGDDQGHVGGNNEDDDDEDNDADFEIEIEEALESDLDDCIITSHNDEELEGSRRRPKTRQKRRPKTPAPSKKDIQGEERPLRPLIPIVFSAPDASVPCLGAKLVANPSHTQSLPLIGFVTHQIGQLYCLIYEHVQLLIQVYSLCVLEPSRQHIAAQVKGLLSELLHKRDLVLNWRNVSYPSSCFVPQYGNSVSVHDQNCIPDSGFASGSDGQGCRWLPPIGGPVLSVLDVEPLKLAGKYIDDVSNAVREHQKLCVETTNYRSEKQPLFPHPVCPSPEVNCDVPRGDDPTPDACAVSSNIKGPKKTLAATLVESTKKQSLALVPQKIAQLAEPFYPLFNSALFPHKPPLPAVANRVLFTDAEDVLLATGMMEYNNDWKAIQQRFLPCKSEHQIFVRAKNRCSSKAPDNPIKTVRKLKTSPLTEEEKARIEEGLKTFRLDWTSIWRTIVPYRDPSLLPRQWRIAIGTQKSYKVAPDKKEKHRIAESNRRNRKAAVMGNSYCVSEKDNQTGLCGGQNRNGEDGVDNDNEAFVHEAFLADWRPNTAGVNAPKIFTSTLSSTCLPGDIASRRFNELPETQSERVHVRVTPAGSGNTPNVNYKSFQAYSGSRYPSNASTSKTSGCDLLMHSQRAQKPGIYNLVKLAPELPPVKLPAAVRVISQASFRSLQLVSSAENPMSNPAAADCVANLAKPVHNKTRVLSSDSASVSSQEHETLNNRNHAEDGGAGLDPQMHPLLFRSLEEGHAASYPANTSSVIPTFSFFPALQHQMGGNSLRTQLPASAALRSSSSKETSSTPCLDFHPLLQRTSDFNAKSLGAGSTNSLLTTDLELSRDRPVEELIYRAGTDAAQLAAASSPSSPNNDAHDVDLGIHLSSSRKRKISIHEGIGINRMAPSISEGEFGECARRTYPNGELPQHASHRISDPVGAYDLGKSGSDNSAAQLDKLGGSFSSCTNDTVCDQPLLEIVMEQEELSDSDEEMEDVEFECEEMTDSDGEEGAAEQIVSMKDKDQQKATLPTDINAQCSKSGTTDVSDGSRDQRKGRTPRADSVRVGTGSTKGSWLSLNSRAHQTEQTGILPVTSQSNKSSKKATISRKKLSAEQKTESSELDPLPSSSRKHKKQVIRTPSISREEAAVVNVSCTEKDGKV</sequence>
<dbReference type="EMBL" id="JBDFQZ010000012">
    <property type="protein sequence ID" value="KAK9674059.1"/>
    <property type="molecule type" value="Genomic_DNA"/>
</dbReference>
<feature type="region of interest" description="Disordered" evidence="4">
    <location>
        <begin position="1213"/>
        <end position="1334"/>
    </location>
</feature>
<feature type="compositionally biased region" description="Basic and acidic residues" evidence="4">
    <location>
        <begin position="917"/>
        <end position="930"/>
    </location>
</feature>
<evidence type="ECO:0000256" key="1">
    <source>
        <dbReference type="ARBA" id="ARBA00023015"/>
    </source>
</evidence>
<dbReference type="Pfam" id="PF13921">
    <property type="entry name" value="Myb_DNA-bind_6"/>
    <property type="match status" value="1"/>
</dbReference>
<keyword evidence="1" id="KW-0805">Transcription regulation</keyword>
<feature type="compositionally biased region" description="Polar residues" evidence="4">
    <location>
        <begin position="22"/>
        <end position="32"/>
    </location>
</feature>
<feature type="region of interest" description="Disordered" evidence="4">
    <location>
        <begin position="1"/>
        <end position="67"/>
    </location>
</feature>
<gene>
    <name evidence="5" type="ORF">RND81_12G208200</name>
</gene>
<evidence type="ECO:0000256" key="4">
    <source>
        <dbReference type="SAM" id="MobiDB-lite"/>
    </source>
</evidence>
<feature type="compositionally biased region" description="Polar residues" evidence="4">
    <location>
        <begin position="1219"/>
        <end position="1239"/>
    </location>
</feature>
<comment type="caution">
    <text evidence="5">The sequence shown here is derived from an EMBL/GenBank/DDBJ whole genome shotgun (WGS) entry which is preliminary data.</text>
</comment>
<feature type="compositionally biased region" description="Basic residues" evidence="4">
    <location>
        <begin position="265"/>
        <end position="276"/>
    </location>
</feature>
<evidence type="ECO:0000256" key="2">
    <source>
        <dbReference type="ARBA" id="ARBA00023163"/>
    </source>
</evidence>
<feature type="compositionally biased region" description="Basic and acidic residues" evidence="4">
    <location>
        <begin position="1240"/>
        <end position="1255"/>
    </location>
</feature>
<dbReference type="PANTHER" id="PTHR16088">
    <property type="entry name" value="YY1 ASSOCIATED PROTEIN-RELATED"/>
    <property type="match status" value="1"/>
</dbReference>
<feature type="region of interest" description="Disordered" evidence="4">
    <location>
        <begin position="905"/>
        <end position="937"/>
    </location>
</feature>
<evidence type="ECO:0008006" key="7">
    <source>
        <dbReference type="Google" id="ProtNLM"/>
    </source>
</evidence>
<keyword evidence="2" id="KW-0804">Transcription</keyword>
<feature type="region of interest" description="Disordered" evidence="4">
    <location>
        <begin position="248"/>
        <end position="288"/>
    </location>
</feature>
<dbReference type="GO" id="GO:0003712">
    <property type="term" value="F:transcription coregulator activity"/>
    <property type="evidence" value="ECO:0007669"/>
    <property type="project" value="TreeGrafter"/>
</dbReference>
<accession>A0AAW1HD97</accession>
<keyword evidence="6" id="KW-1185">Reference proteome</keyword>
<feature type="compositionally biased region" description="Polar residues" evidence="4">
    <location>
        <begin position="1260"/>
        <end position="1291"/>
    </location>
</feature>
<feature type="compositionally biased region" description="Basic and acidic residues" evidence="4">
    <location>
        <begin position="255"/>
        <end position="264"/>
    </location>
</feature>
<dbReference type="InterPro" id="IPR052435">
    <property type="entry name" value="YY1-Transcr_Regul"/>
</dbReference>
<reference evidence="5 6" key="1">
    <citation type="submission" date="2024-03" db="EMBL/GenBank/DDBJ databases">
        <title>WGS assembly of Saponaria officinalis var. Norfolk2.</title>
        <authorList>
            <person name="Jenkins J."/>
            <person name="Shu S."/>
            <person name="Grimwood J."/>
            <person name="Barry K."/>
            <person name="Goodstein D."/>
            <person name="Schmutz J."/>
            <person name="Leebens-Mack J."/>
            <person name="Osbourn A."/>
        </authorList>
    </citation>
    <scope>NUCLEOTIDE SEQUENCE [LARGE SCALE GENOMIC DNA]</scope>
    <source>
        <strain evidence="6">cv. Norfolk2</strain>
        <strain evidence="5">JIC</strain>
        <tissue evidence="5">Leaf</tissue>
    </source>
</reference>
<feature type="compositionally biased region" description="Basic residues" evidence="4">
    <location>
        <begin position="1292"/>
        <end position="1302"/>
    </location>
</feature>
<feature type="compositionally biased region" description="Low complexity" evidence="4">
    <location>
        <begin position="53"/>
        <end position="67"/>
    </location>
</feature>
<feature type="region of interest" description="Disordered" evidence="4">
    <location>
        <begin position="207"/>
        <end position="231"/>
    </location>
</feature>
<evidence type="ECO:0000256" key="3">
    <source>
        <dbReference type="ARBA" id="ARBA00023242"/>
    </source>
</evidence>
<proteinExistence type="predicted"/>
<protein>
    <recommendedName>
        <fullName evidence="7">Myb-like domain-containing protein</fullName>
    </recommendedName>
</protein>
<dbReference type="Proteomes" id="UP001443914">
    <property type="component" value="Unassembled WGS sequence"/>
</dbReference>
<feature type="region of interest" description="Disordered" evidence="4">
    <location>
        <begin position="715"/>
        <end position="734"/>
    </location>
</feature>
<keyword evidence="3" id="KW-0539">Nucleus</keyword>
<dbReference type="GO" id="GO:0006355">
    <property type="term" value="P:regulation of DNA-templated transcription"/>
    <property type="evidence" value="ECO:0007669"/>
    <property type="project" value="TreeGrafter"/>
</dbReference>